<dbReference type="AlphaFoldDB" id="A0A9W9IFY4"/>
<accession>A0A9W9IFY4</accession>
<comment type="caution">
    <text evidence="1">The sequence shown here is derived from an EMBL/GenBank/DDBJ whole genome shotgun (WGS) entry which is preliminary data.</text>
</comment>
<evidence type="ECO:0000313" key="1">
    <source>
        <dbReference type="EMBL" id="KAJ5176948.1"/>
    </source>
</evidence>
<dbReference type="EMBL" id="JAPQKN010000001">
    <property type="protein sequence ID" value="KAJ5176948.1"/>
    <property type="molecule type" value="Genomic_DNA"/>
</dbReference>
<evidence type="ECO:0000313" key="2">
    <source>
        <dbReference type="Proteomes" id="UP001149163"/>
    </source>
</evidence>
<keyword evidence="2" id="KW-1185">Reference proteome</keyword>
<name>A0A9W9IFY4_9EURO</name>
<reference evidence="1" key="1">
    <citation type="submission" date="2022-11" db="EMBL/GenBank/DDBJ databases">
        <authorList>
            <person name="Petersen C."/>
        </authorList>
    </citation>
    <scope>NUCLEOTIDE SEQUENCE</scope>
    <source>
        <strain evidence="1">IBT 26290</strain>
    </source>
</reference>
<dbReference type="GeneID" id="81424126"/>
<reference evidence="1" key="2">
    <citation type="journal article" date="2023" name="IMA Fungus">
        <title>Comparative genomic study of the Penicillium genus elucidates a diverse pangenome and 15 lateral gene transfer events.</title>
        <authorList>
            <person name="Petersen C."/>
            <person name="Sorensen T."/>
            <person name="Nielsen M.R."/>
            <person name="Sondergaard T.E."/>
            <person name="Sorensen J.L."/>
            <person name="Fitzpatrick D.A."/>
            <person name="Frisvad J.C."/>
            <person name="Nielsen K.L."/>
        </authorList>
    </citation>
    <scope>NUCLEOTIDE SEQUENCE</scope>
    <source>
        <strain evidence="1">IBT 26290</strain>
    </source>
</reference>
<protein>
    <submittedName>
        <fullName evidence="1">Uncharacterized protein</fullName>
    </submittedName>
</protein>
<gene>
    <name evidence="1" type="ORF">N7482_002825</name>
</gene>
<dbReference type="Proteomes" id="UP001149163">
    <property type="component" value="Unassembled WGS sequence"/>
</dbReference>
<dbReference type="RefSeq" id="XP_056548556.1">
    <property type="nucleotide sequence ID" value="XM_056684950.1"/>
</dbReference>
<proteinExistence type="predicted"/>
<sequence length="152" mass="17404">MPTKPEARSPKPRSSLGVLVLFVYITEDYRVISKIFKMCVYEVVQYTGRVSCGHVYITKVVRCREAFKRADKSPCADPKTRALNPKAPNPGGVWVLMKKCSSEEMLLDGPCPQCKSRKVVDMTRFLPFPFEDGPLKRLMKGEQGRPQKWYTR</sequence>
<dbReference type="OrthoDB" id="10417509at2759"/>
<organism evidence="1 2">
    <name type="scientific">Penicillium canariense</name>
    <dbReference type="NCBI Taxonomy" id="189055"/>
    <lineage>
        <taxon>Eukaryota</taxon>
        <taxon>Fungi</taxon>
        <taxon>Dikarya</taxon>
        <taxon>Ascomycota</taxon>
        <taxon>Pezizomycotina</taxon>
        <taxon>Eurotiomycetes</taxon>
        <taxon>Eurotiomycetidae</taxon>
        <taxon>Eurotiales</taxon>
        <taxon>Aspergillaceae</taxon>
        <taxon>Penicillium</taxon>
    </lineage>
</organism>